<dbReference type="PANTHER" id="PTHR44591">
    <property type="entry name" value="STRESS RESPONSE REGULATOR PROTEIN 1"/>
    <property type="match status" value="1"/>
</dbReference>
<dbReference type="SMART" id="SM00448">
    <property type="entry name" value="REC"/>
    <property type="match status" value="1"/>
</dbReference>
<evidence type="ECO:0000259" key="2">
    <source>
        <dbReference type="PROSITE" id="PS50110"/>
    </source>
</evidence>
<evidence type="ECO:0000313" key="3">
    <source>
        <dbReference type="EMBL" id="QLH02641.1"/>
    </source>
</evidence>
<evidence type="ECO:0000313" key="4">
    <source>
        <dbReference type="Proteomes" id="UP000509771"/>
    </source>
</evidence>
<organism evidence="3 4">
    <name type="scientific">Nitrosopumilus cobalaminigenes</name>
    <dbReference type="NCBI Taxonomy" id="1470066"/>
    <lineage>
        <taxon>Archaea</taxon>
        <taxon>Nitrososphaerota</taxon>
        <taxon>Nitrososphaeria</taxon>
        <taxon>Nitrosopumilales</taxon>
        <taxon>Nitrosopumilaceae</taxon>
        <taxon>Nitrosopumilus</taxon>
    </lineage>
</organism>
<dbReference type="OrthoDB" id="2830at2157"/>
<dbReference type="RefSeq" id="WP_179361479.1">
    <property type="nucleotide sequence ID" value="NZ_CP026993.1"/>
</dbReference>
<reference evidence="3 4" key="1">
    <citation type="submission" date="2018-02" db="EMBL/GenBank/DDBJ databases">
        <title>Complete genome of Nitrosopumilus cobalaminigenes HCA1.</title>
        <authorList>
            <person name="Qin W."/>
            <person name="Zheng Y."/>
            <person name="Stahl D.A."/>
        </authorList>
    </citation>
    <scope>NUCLEOTIDE SEQUENCE [LARGE SCALE GENOMIC DNA]</scope>
    <source>
        <strain evidence="3 4">HCA1</strain>
    </source>
</reference>
<dbReference type="InterPro" id="IPR050595">
    <property type="entry name" value="Bact_response_regulator"/>
</dbReference>
<evidence type="ECO:0000256" key="1">
    <source>
        <dbReference type="ARBA" id="ARBA00022553"/>
    </source>
</evidence>
<keyword evidence="1" id="KW-0597">Phosphoprotein</keyword>
<keyword evidence="4" id="KW-1185">Reference proteome</keyword>
<dbReference type="PROSITE" id="PS50110">
    <property type="entry name" value="RESPONSE_REGULATORY"/>
    <property type="match status" value="1"/>
</dbReference>
<dbReference type="Pfam" id="PF18549">
    <property type="entry name" value="NitrOD1"/>
    <property type="match status" value="1"/>
</dbReference>
<dbReference type="InterPro" id="IPR041213">
    <property type="entry name" value="NitrOD1"/>
</dbReference>
<dbReference type="GeneID" id="56059001"/>
<dbReference type="Proteomes" id="UP000509771">
    <property type="component" value="Chromosome"/>
</dbReference>
<dbReference type="PANTHER" id="PTHR44591:SF3">
    <property type="entry name" value="RESPONSE REGULATORY DOMAIN-CONTAINING PROTEIN"/>
    <property type="match status" value="1"/>
</dbReference>
<dbReference type="InterPro" id="IPR001789">
    <property type="entry name" value="Sig_transdc_resp-reg_receiver"/>
</dbReference>
<dbReference type="SUPFAM" id="SSF52172">
    <property type="entry name" value="CheY-like"/>
    <property type="match status" value="1"/>
</dbReference>
<feature type="domain" description="Response regulatory" evidence="2">
    <location>
        <begin position="3"/>
        <end position="117"/>
    </location>
</feature>
<gene>
    <name evidence="3" type="ORF">C5F47_03240</name>
</gene>
<dbReference type="EMBL" id="CP026993">
    <property type="protein sequence ID" value="QLH02641.1"/>
    <property type="molecule type" value="Genomic_DNA"/>
</dbReference>
<dbReference type="GO" id="GO:0000160">
    <property type="term" value="P:phosphorelay signal transduction system"/>
    <property type="evidence" value="ECO:0007669"/>
    <property type="project" value="InterPro"/>
</dbReference>
<dbReference type="Gene3D" id="3.40.50.2300">
    <property type="match status" value="1"/>
</dbReference>
<dbReference type="Pfam" id="PF00072">
    <property type="entry name" value="Response_reg"/>
    <property type="match status" value="1"/>
</dbReference>
<accession>A0A7D5R7A1</accession>
<dbReference type="InterPro" id="IPR011006">
    <property type="entry name" value="CheY-like_superfamily"/>
</dbReference>
<protein>
    <submittedName>
        <fullName evidence="3">Response regulator</fullName>
    </submittedName>
</protein>
<sequence>MVSCIVIDDDVDIVDVFCELLNVVNVDVLGIGTDGNDALTLYEKHRPDIVFTDLQMDRCDGYHVVETIKDVYPKAKIAVITGDLNATSSLILNLLKIPIIKKPFDTHEIKQLINDIFLIDHTMPSSFEIQYKFLNDVNVYSCNVNYQQYRNFKSLPVIEECLVIDSSKGDLSNLNEMENALQLAVKNDVTSIRKLSEIVPE</sequence>
<proteinExistence type="predicted"/>
<dbReference type="KEGG" id="ncl:C5F47_03240"/>
<dbReference type="AlphaFoldDB" id="A0A7D5R7A1"/>
<name>A0A7D5R7A1_9ARCH</name>